<feature type="domain" description="Calcium-activated chloride channel N-terminal" evidence="2">
    <location>
        <begin position="81"/>
        <end position="231"/>
    </location>
</feature>
<dbReference type="InterPro" id="IPR013642">
    <property type="entry name" value="CLCA_N"/>
</dbReference>
<evidence type="ECO:0000313" key="4">
    <source>
        <dbReference type="Proteomes" id="UP000694400"/>
    </source>
</evidence>
<proteinExistence type="predicted"/>
<accession>A0A8B9SQ22</accession>
<feature type="region of interest" description="Disordered" evidence="1">
    <location>
        <begin position="35"/>
        <end position="55"/>
    </location>
</feature>
<evidence type="ECO:0000256" key="1">
    <source>
        <dbReference type="SAM" id="MobiDB-lite"/>
    </source>
</evidence>
<sequence length="272" mass="30126">MGRACGWRGYRQCLQGNKKLLKASNVAGRSLVGGHTSPLSKPFPPRSSRDPTAPAWDGGATVGATLLLLVLVAAGEAAAVLRDGGYEGLLAAVHPRLPEDGRLLDMITEASLYLFNATRGRVYFRSVKVLIPPTWKDKSYEKPKHETYEKADVIVANPYWNYGDDPYTLQHEACGKMGKYIHFTPNFLVNDYLTDIYGSRGRAFMHEWYDTDRPFYVTKKNQVKVTREAAGTVTPGGCKKKILDGGLGTLPSLRSPQTILWESSEVFPCLQQ</sequence>
<protein>
    <recommendedName>
        <fullName evidence="2">Calcium-activated chloride channel N-terminal domain-containing protein</fullName>
    </recommendedName>
</protein>
<reference evidence="3" key="3">
    <citation type="submission" date="2025-09" db="UniProtKB">
        <authorList>
            <consortium name="Ensembl"/>
        </authorList>
    </citation>
    <scope>IDENTIFICATION</scope>
</reference>
<name>A0A8B9SQ22_ANAPL</name>
<reference evidence="3" key="2">
    <citation type="submission" date="2025-08" db="UniProtKB">
        <authorList>
            <consortium name="Ensembl"/>
        </authorList>
    </citation>
    <scope>IDENTIFICATION</scope>
</reference>
<dbReference type="Ensembl" id="ENSAPLT00020010150.1">
    <property type="protein sequence ID" value="ENSAPLP00020009429.1"/>
    <property type="gene ID" value="ENSAPLG00020006941.1"/>
</dbReference>
<reference evidence="3" key="1">
    <citation type="submission" date="2019-08" db="EMBL/GenBank/DDBJ databases">
        <title>Three high-quality genomes provides insights into domestication of ducks.</title>
        <authorList>
            <person name="Hou Z.C."/>
            <person name="Zhu F."/>
            <person name="Yin Z.T."/>
            <person name="Zhang F."/>
        </authorList>
    </citation>
    <scope>NUCLEOTIDE SEQUENCE [LARGE SCALE GENOMIC DNA]</scope>
</reference>
<dbReference type="AlphaFoldDB" id="A0A8B9SQ22"/>
<evidence type="ECO:0000259" key="2">
    <source>
        <dbReference type="Pfam" id="PF08434"/>
    </source>
</evidence>
<dbReference type="Pfam" id="PF08434">
    <property type="entry name" value="CLCA"/>
    <property type="match status" value="1"/>
</dbReference>
<dbReference type="Proteomes" id="UP000694400">
    <property type="component" value="Chromosome 8"/>
</dbReference>
<organism evidence="3 4">
    <name type="scientific">Anas platyrhynchos</name>
    <name type="common">Mallard</name>
    <name type="synonym">Anas boschas</name>
    <dbReference type="NCBI Taxonomy" id="8839"/>
    <lineage>
        <taxon>Eukaryota</taxon>
        <taxon>Metazoa</taxon>
        <taxon>Chordata</taxon>
        <taxon>Craniata</taxon>
        <taxon>Vertebrata</taxon>
        <taxon>Euteleostomi</taxon>
        <taxon>Archelosauria</taxon>
        <taxon>Archosauria</taxon>
        <taxon>Dinosauria</taxon>
        <taxon>Saurischia</taxon>
        <taxon>Theropoda</taxon>
        <taxon>Coelurosauria</taxon>
        <taxon>Aves</taxon>
        <taxon>Neognathae</taxon>
        <taxon>Galloanserae</taxon>
        <taxon>Anseriformes</taxon>
        <taxon>Anatidae</taxon>
        <taxon>Anatinae</taxon>
        <taxon>Anas</taxon>
    </lineage>
</organism>
<evidence type="ECO:0000313" key="3">
    <source>
        <dbReference type="Ensembl" id="ENSAPLP00020009429.1"/>
    </source>
</evidence>